<evidence type="ECO:0008006" key="3">
    <source>
        <dbReference type="Google" id="ProtNLM"/>
    </source>
</evidence>
<dbReference type="Proteomes" id="UP001235939">
    <property type="component" value="Chromosome 23"/>
</dbReference>
<gene>
    <name evidence="1" type="ORF">LAZ67_23000045</name>
</gene>
<name>A0ABY6LTV5_9ARAC</name>
<sequence>MTEVTCFAANTSFKFILGAVYIHPGASMQDIGMLLWQGLGPYIHNSQYVPPFVQVDSSIPILLCGDFNKNLLTDHFCPKPNVIVQRYNFNKRNQGTESVSAYVAELRKLSENCEFIDLDELSDVVLMQVFYRKKCQN</sequence>
<protein>
    <recommendedName>
        <fullName evidence="3">Retrotransposon gag domain-containing protein</fullName>
    </recommendedName>
</protein>
<accession>A0ABY6LTV5</accession>
<evidence type="ECO:0000313" key="2">
    <source>
        <dbReference type="Proteomes" id="UP001235939"/>
    </source>
</evidence>
<reference evidence="1 2" key="1">
    <citation type="submission" date="2022-03" db="EMBL/GenBank/DDBJ databases">
        <title>A chromosomal length assembly of Cordylochernes scorpioides.</title>
        <authorList>
            <person name="Zeh D."/>
            <person name="Zeh J."/>
        </authorList>
    </citation>
    <scope>NUCLEOTIDE SEQUENCE [LARGE SCALE GENOMIC DNA]</scope>
    <source>
        <strain evidence="1">IN4F17</strain>
        <tissue evidence="1">Whole Body</tissue>
    </source>
</reference>
<evidence type="ECO:0000313" key="1">
    <source>
        <dbReference type="EMBL" id="UYV83165.1"/>
    </source>
</evidence>
<keyword evidence="2" id="KW-1185">Reference proteome</keyword>
<organism evidence="1 2">
    <name type="scientific">Cordylochernes scorpioides</name>
    <dbReference type="NCBI Taxonomy" id="51811"/>
    <lineage>
        <taxon>Eukaryota</taxon>
        <taxon>Metazoa</taxon>
        <taxon>Ecdysozoa</taxon>
        <taxon>Arthropoda</taxon>
        <taxon>Chelicerata</taxon>
        <taxon>Arachnida</taxon>
        <taxon>Pseudoscorpiones</taxon>
        <taxon>Cheliferoidea</taxon>
        <taxon>Chernetidae</taxon>
        <taxon>Cordylochernes</taxon>
    </lineage>
</organism>
<proteinExistence type="predicted"/>
<dbReference type="EMBL" id="CP092885">
    <property type="protein sequence ID" value="UYV83165.1"/>
    <property type="molecule type" value="Genomic_DNA"/>
</dbReference>